<dbReference type="EMBL" id="JTJC03000008">
    <property type="protein sequence ID" value="NHC37324.1"/>
    <property type="molecule type" value="Genomic_DNA"/>
</dbReference>
<keyword evidence="2" id="KW-1185">Reference proteome</keyword>
<dbReference type="AlphaFoldDB" id="A0A9X5EBD9"/>
<gene>
    <name evidence="1" type="ORF">QH73_0022235</name>
</gene>
<proteinExistence type="predicted"/>
<organism evidence="1 2">
    <name type="scientific">Scytonema millei VB511283</name>
    <dbReference type="NCBI Taxonomy" id="1245923"/>
    <lineage>
        <taxon>Bacteria</taxon>
        <taxon>Bacillati</taxon>
        <taxon>Cyanobacteriota</taxon>
        <taxon>Cyanophyceae</taxon>
        <taxon>Nostocales</taxon>
        <taxon>Scytonemataceae</taxon>
        <taxon>Scytonema</taxon>
    </lineage>
</organism>
<evidence type="ECO:0000313" key="2">
    <source>
        <dbReference type="Proteomes" id="UP000031532"/>
    </source>
</evidence>
<accession>A0A9X5EBD9</accession>
<protein>
    <submittedName>
        <fullName evidence="1">Uncharacterized protein</fullName>
    </submittedName>
</protein>
<reference evidence="1 2" key="1">
    <citation type="journal article" date="2015" name="Genome Announc.">
        <title>Draft Genome Sequence of the Terrestrial Cyanobacterium Scytonema millei VB511283, Isolated from Eastern India.</title>
        <authorList>
            <person name="Sen D."/>
            <person name="Chandrababunaidu M.M."/>
            <person name="Singh D."/>
            <person name="Sanghi N."/>
            <person name="Ghorai A."/>
            <person name="Mishra G.P."/>
            <person name="Madduluri M."/>
            <person name="Adhikary S.P."/>
            <person name="Tripathy S."/>
        </authorList>
    </citation>
    <scope>NUCLEOTIDE SEQUENCE [LARGE SCALE GENOMIC DNA]</scope>
    <source>
        <strain evidence="1 2">VB511283</strain>
    </source>
</reference>
<comment type="caution">
    <text evidence="1">The sequence shown here is derived from an EMBL/GenBank/DDBJ whole genome shotgun (WGS) entry which is preliminary data.</text>
</comment>
<name>A0A9X5EBD9_9CYAN</name>
<evidence type="ECO:0000313" key="1">
    <source>
        <dbReference type="EMBL" id="NHC37324.1"/>
    </source>
</evidence>
<dbReference type="Proteomes" id="UP000031532">
    <property type="component" value="Unassembled WGS sequence"/>
</dbReference>
<sequence>MVEIVQLELDLWQALDVAIESPESADVRSLLLSLDRVMEHGDLAQQLAIGAEGVARIAAVYAARAESLIWEWETQYNPTEPVVDVDECADLFVQSLHLDLSDFIEPPQAVQYPQNRQPPTAIATNNSLVGQVDKSAVLAMVRQLEAEDNSTLSDAEQKDFIIALAHTEDFSMWQRAIADCFISASVRCLPLIELVEQIQSSSTLESDRKVLLVKTWLAVLSGDFELVQREDFYSQTGVWVSLPVINA</sequence>